<keyword evidence="11 13" id="KW-0670">Pyruvate</keyword>
<evidence type="ECO:0000256" key="3">
    <source>
        <dbReference type="ARBA" id="ARBA00012142"/>
    </source>
</evidence>
<evidence type="ECO:0000256" key="1">
    <source>
        <dbReference type="ARBA" id="ARBA00004997"/>
    </source>
</evidence>
<evidence type="ECO:0000256" key="10">
    <source>
        <dbReference type="ARBA" id="ARBA00023152"/>
    </source>
</evidence>
<dbReference type="InterPro" id="IPR015813">
    <property type="entry name" value="Pyrv/PenolPyrv_kinase-like_dom"/>
</dbReference>
<evidence type="ECO:0000256" key="2">
    <source>
        <dbReference type="ARBA" id="ARBA00008663"/>
    </source>
</evidence>
<comment type="similarity">
    <text evidence="2">Belongs to the pyruvate kinase family.</text>
</comment>
<dbReference type="NCBIfam" id="NF011314">
    <property type="entry name" value="PRK14725.1"/>
    <property type="match status" value="1"/>
</dbReference>
<evidence type="ECO:0000256" key="9">
    <source>
        <dbReference type="ARBA" id="ARBA00022842"/>
    </source>
</evidence>
<dbReference type="PANTHER" id="PTHR11817">
    <property type="entry name" value="PYRUVATE KINASE"/>
    <property type="match status" value="1"/>
</dbReference>
<dbReference type="EMBL" id="FOSP01000010">
    <property type="protein sequence ID" value="SFK61457.1"/>
    <property type="molecule type" value="Genomic_DNA"/>
</dbReference>
<dbReference type="InterPro" id="IPR015793">
    <property type="entry name" value="Pyrv_Knase_brl"/>
</dbReference>
<dbReference type="Proteomes" id="UP000199533">
    <property type="component" value="Unassembled WGS sequence"/>
</dbReference>
<dbReference type="AlphaFoldDB" id="A0A1I4AZV6"/>
<evidence type="ECO:0000313" key="14">
    <source>
        <dbReference type="Proteomes" id="UP000199533"/>
    </source>
</evidence>
<dbReference type="SUPFAM" id="SSF51621">
    <property type="entry name" value="Phosphoenolpyruvate/pyruvate domain"/>
    <property type="match status" value="1"/>
</dbReference>
<keyword evidence="4" id="KW-0808">Transferase</keyword>
<evidence type="ECO:0000256" key="11">
    <source>
        <dbReference type="ARBA" id="ARBA00023317"/>
    </source>
</evidence>
<keyword evidence="14" id="KW-1185">Reference proteome</keyword>
<evidence type="ECO:0000313" key="13">
    <source>
        <dbReference type="EMBL" id="SFK61457.1"/>
    </source>
</evidence>
<dbReference type="STRING" id="52441.SAMN05216302_101094"/>
<dbReference type="GO" id="GO:0016301">
    <property type="term" value="F:kinase activity"/>
    <property type="evidence" value="ECO:0007669"/>
    <property type="project" value="UniProtKB-KW"/>
</dbReference>
<dbReference type="UniPathway" id="UPA00109">
    <property type="reaction ID" value="UER00188"/>
</dbReference>
<name>A0A1I4AZV6_9PROT</name>
<dbReference type="InterPro" id="IPR015806">
    <property type="entry name" value="Pyrv_Knase_insert_dom_sf"/>
</dbReference>
<keyword evidence="5" id="KW-0479">Metal-binding</keyword>
<keyword evidence="6" id="KW-0547">Nucleotide-binding</keyword>
<evidence type="ECO:0000256" key="5">
    <source>
        <dbReference type="ARBA" id="ARBA00022723"/>
    </source>
</evidence>
<keyword evidence="8" id="KW-0067">ATP-binding</keyword>
<dbReference type="InterPro" id="IPR011037">
    <property type="entry name" value="Pyrv_Knase-like_insert_dom_sf"/>
</dbReference>
<reference evidence="14" key="1">
    <citation type="submission" date="2016-10" db="EMBL/GenBank/DDBJ databases">
        <authorList>
            <person name="Varghese N."/>
            <person name="Submissions S."/>
        </authorList>
    </citation>
    <scope>NUCLEOTIDE SEQUENCE [LARGE SCALE GENOMIC DNA]</scope>
    <source>
        <strain evidence="14">Nm69</strain>
    </source>
</reference>
<evidence type="ECO:0000256" key="6">
    <source>
        <dbReference type="ARBA" id="ARBA00022741"/>
    </source>
</evidence>
<dbReference type="SUPFAM" id="SSF50800">
    <property type="entry name" value="PK beta-barrel domain-like"/>
    <property type="match status" value="1"/>
</dbReference>
<feature type="domain" description="Pyruvate kinase barrel" evidence="12">
    <location>
        <begin position="375"/>
        <end position="592"/>
    </location>
</feature>
<organism evidence="13 14">
    <name type="scientific">Nitrosomonas aestuarii</name>
    <dbReference type="NCBI Taxonomy" id="52441"/>
    <lineage>
        <taxon>Bacteria</taxon>
        <taxon>Pseudomonadati</taxon>
        <taxon>Pseudomonadota</taxon>
        <taxon>Betaproteobacteria</taxon>
        <taxon>Nitrosomonadales</taxon>
        <taxon>Nitrosomonadaceae</taxon>
        <taxon>Nitrosomonas</taxon>
    </lineage>
</organism>
<feature type="domain" description="Pyruvate kinase barrel" evidence="12">
    <location>
        <begin position="147"/>
        <end position="251"/>
    </location>
</feature>
<proteinExistence type="inferred from homology"/>
<sequence>MFHHYNFRMNSENQATSHAHLHHLHTEILRLIHHVREQGAVRLDRCTGIDKTKPLNKSIVNLTQYLALREKDLRPLQEKLAEAGLSSLGRAEPHVYANLKNVLNILSQVLEISVNIKTSLCYPAFKEGFDILSSNTHKVLGDSQHKRTTRVMVTLSVEATEDSKIIRDLIREGMDIARINCAHDDILIWQKMIENIRKAIADEKSPCRILMDLAGHKIRTGRLLNDPQSLNIKLKKNTARFKIVPDEQGKSAFVNQSKNEFIFPVPKAVYSNLREGDRLSMKDARGRQRYITVSIIPENEQVTGCCDKTIHLISGLAVTWQQYTHTGFNDRHTFRFVNFNLTTDAIRLQAGDRLFLHKQQTPGFFVKNPTGDKLTTAVHISCSVPGVIDALDLGARVWINDGKISAYVNEKTAEYVVLHITKTGAKGAKLKSDMGINFPGTKLDLPALTAKDKTDLDFICQNADMIGFSFIETADDMHELIAELQHRNASSKPIILKIETARAVQNLPDILLNSLLTHPIGVMIARGDLAVELGNVRMAEMQEEILWLCEAAHVPVIWATQVLESVAKYGIRSRPEFTDAAMSVRAECVMLNKGPYILDAVRSLNAVLKCMQQHQHKKISRLRALHW</sequence>
<comment type="pathway">
    <text evidence="1">Carbohydrate degradation; glycolysis; pyruvate from D-glyceraldehyde 3-phosphate: step 5/5.</text>
</comment>
<dbReference type="EC" id="2.7.1.40" evidence="3"/>
<evidence type="ECO:0000256" key="8">
    <source>
        <dbReference type="ARBA" id="ARBA00022840"/>
    </source>
</evidence>
<keyword evidence="10" id="KW-0324">Glycolysis</keyword>
<keyword evidence="9" id="KW-0460">Magnesium</keyword>
<protein>
    <recommendedName>
        <fullName evidence="3">pyruvate kinase</fullName>
        <ecNumber evidence="3">2.7.1.40</ecNumber>
    </recommendedName>
</protein>
<dbReference type="InterPro" id="IPR040442">
    <property type="entry name" value="Pyrv_kinase-like_dom_sf"/>
</dbReference>
<accession>A0A1I4AZV6</accession>
<dbReference type="GO" id="GO:0004743">
    <property type="term" value="F:pyruvate kinase activity"/>
    <property type="evidence" value="ECO:0007669"/>
    <property type="project" value="UniProtKB-EC"/>
</dbReference>
<dbReference type="Gene3D" id="3.20.20.60">
    <property type="entry name" value="Phosphoenolpyruvate-binding domains"/>
    <property type="match status" value="2"/>
</dbReference>
<evidence type="ECO:0000256" key="7">
    <source>
        <dbReference type="ARBA" id="ARBA00022777"/>
    </source>
</evidence>
<dbReference type="Gene3D" id="2.40.33.10">
    <property type="entry name" value="PK beta-barrel domain-like"/>
    <property type="match status" value="2"/>
</dbReference>
<dbReference type="GO" id="GO:0030955">
    <property type="term" value="F:potassium ion binding"/>
    <property type="evidence" value="ECO:0007669"/>
    <property type="project" value="InterPro"/>
</dbReference>
<evidence type="ECO:0000256" key="4">
    <source>
        <dbReference type="ARBA" id="ARBA00022679"/>
    </source>
</evidence>
<dbReference type="GO" id="GO:0000287">
    <property type="term" value="F:magnesium ion binding"/>
    <property type="evidence" value="ECO:0007669"/>
    <property type="project" value="InterPro"/>
</dbReference>
<evidence type="ECO:0000259" key="12">
    <source>
        <dbReference type="Pfam" id="PF00224"/>
    </source>
</evidence>
<dbReference type="InterPro" id="IPR001697">
    <property type="entry name" value="Pyr_Knase"/>
</dbReference>
<dbReference type="Pfam" id="PF00224">
    <property type="entry name" value="PK"/>
    <property type="match status" value="2"/>
</dbReference>
<keyword evidence="7 13" id="KW-0418">Kinase</keyword>
<gene>
    <name evidence="13" type="ORF">SAMN05216302_101094</name>
</gene>
<dbReference type="GO" id="GO:0005524">
    <property type="term" value="F:ATP binding"/>
    <property type="evidence" value="ECO:0007669"/>
    <property type="project" value="UniProtKB-KW"/>
</dbReference>